<dbReference type="InterPro" id="IPR007401">
    <property type="entry name" value="DUF454"/>
</dbReference>
<feature type="transmembrane region" description="Helical" evidence="2">
    <location>
        <begin position="129"/>
        <end position="150"/>
    </location>
</feature>
<reference evidence="3 4" key="1">
    <citation type="submission" date="2017-03" db="EMBL/GenBank/DDBJ databases">
        <authorList>
            <person name="Afonso C.L."/>
            <person name="Miller P.J."/>
            <person name="Scott M.A."/>
            <person name="Spackman E."/>
            <person name="Goraichik I."/>
            <person name="Dimitrov K.M."/>
            <person name="Suarez D.L."/>
            <person name="Swayne D.E."/>
        </authorList>
    </citation>
    <scope>NUCLEOTIDE SEQUENCE [LARGE SCALE GENOMIC DNA]</scope>
    <source>
        <strain evidence="3 4">CECT 8620</strain>
    </source>
</reference>
<sequence>MSHKSRSGESRPPAAAPASTRGEITGNRAAGNGTTGTQAPATQAPPIPAPIGRTKRLVHLVMGWVCLGLGVAGAILPLLPATVFFILAAWFFTKGSPRLRARLLAHPRIGPAIANWEASGAIARPAKRLAIGMMAVTLAISAFLGVPLWVLGVQAACMIAAGTYILTRPDI</sequence>
<feature type="compositionally biased region" description="Low complexity" evidence="1">
    <location>
        <begin position="25"/>
        <end position="42"/>
    </location>
</feature>
<protein>
    <submittedName>
        <fullName evidence="3">Inner membrane protein YbaN</fullName>
    </submittedName>
</protein>
<accession>A0A1Y5S2Y6</accession>
<keyword evidence="2" id="KW-1133">Transmembrane helix</keyword>
<dbReference type="RefSeq" id="WP_085835768.1">
    <property type="nucleotide sequence ID" value="NZ_FWFS01000003.1"/>
</dbReference>
<feature type="region of interest" description="Disordered" evidence="1">
    <location>
        <begin position="1"/>
        <end position="48"/>
    </location>
</feature>
<evidence type="ECO:0000313" key="4">
    <source>
        <dbReference type="Proteomes" id="UP000193862"/>
    </source>
</evidence>
<dbReference type="OrthoDB" id="9816293at2"/>
<organism evidence="3 4">
    <name type="scientific">Aquimixticola soesokkakensis</name>
    <dbReference type="NCBI Taxonomy" id="1519096"/>
    <lineage>
        <taxon>Bacteria</taxon>
        <taxon>Pseudomonadati</taxon>
        <taxon>Pseudomonadota</taxon>
        <taxon>Alphaproteobacteria</taxon>
        <taxon>Rhodobacterales</taxon>
        <taxon>Paracoccaceae</taxon>
        <taxon>Aquimixticola</taxon>
    </lineage>
</organism>
<keyword evidence="2" id="KW-0472">Membrane</keyword>
<gene>
    <name evidence="3" type="primary">ybaN</name>
    <name evidence="3" type="ORF">AQS8620_01027</name>
</gene>
<evidence type="ECO:0000256" key="1">
    <source>
        <dbReference type="SAM" id="MobiDB-lite"/>
    </source>
</evidence>
<dbReference type="EMBL" id="FWFS01000003">
    <property type="protein sequence ID" value="SLN31530.1"/>
    <property type="molecule type" value="Genomic_DNA"/>
</dbReference>
<feature type="transmembrane region" description="Helical" evidence="2">
    <location>
        <begin position="61"/>
        <end position="92"/>
    </location>
</feature>
<dbReference type="Proteomes" id="UP000193862">
    <property type="component" value="Unassembled WGS sequence"/>
</dbReference>
<keyword evidence="4" id="KW-1185">Reference proteome</keyword>
<dbReference type="PANTHER" id="PTHR35813:SF1">
    <property type="entry name" value="INNER MEMBRANE PROTEIN YBAN"/>
    <property type="match status" value="1"/>
</dbReference>
<dbReference type="PANTHER" id="PTHR35813">
    <property type="entry name" value="INNER MEMBRANE PROTEIN YBAN"/>
    <property type="match status" value="1"/>
</dbReference>
<dbReference type="GO" id="GO:0005886">
    <property type="term" value="C:plasma membrane"/>
    <property type="evidence" value="ECO:0007669"/>
    <property type="project" value="TreeGrafter"/>
</dbReference>
<keyword evidence="2" id="KW-0812">Transmembrane</keyword>
<evidence type="ECO:0000313" key="3">
    <source>
        <dbReference type="EMBL" id="SLN31530.1"/>
    </source>
</evidence>
<proteinExistence type="predicted"/>
<dbReference type="AlphaFoldDB" id="A0A1Y5S2Y6"/>
<dbReference type="Pfam" id="PF04304">
    <property type="entry name" value="DUF454"/>
    <property type="match status" value="1"/>
</dbReference>
<evidence type="ECO:0000256" key="2">
    <source>
        <dbReference type="SAM" id="Phobius"/>
    </source>
</evidence>
<name>A0A1Y5S2Y6_9RHOB</name>